<feature type="region of interest" description="Disordered" evidence="3">
    <location>
        <begin position="1"/>
        <end position="190"/>
    </location>
</feature>
<feature type="domain" description="VPS8-like TPR-like repeats" evidence="5">
    <location>
        <begin position="1913"/>
        <end position="2043"/>
    </location>
</feature>
<dbReference type="GO" id="GO:0005770">
    <property type="term" value="C:late endosome"/>
    <property type="evidence" value="ECO:0007669"/>
    <property type="project" value="TreeGrafter"/>
</dbReference>
<dbReference type="Pfam" id="PF25066">
    <property type="entry name" value="TPR_VPS8_2"/>
    <property type="match status" value="1"/>
</dbReference>
<keyword evidence="7" id="KW-1185">Reference proteome</keyword>
<sequence length="2206" mass="230223">MQGRPDNDPFADLLSGFSTPAPQDGSSVEAKRDSDVFDLFGPTPPLASSGDAGPSLSSQRPSAQQILGSRTSSAAAYEDALSHGFTPETTASLLDFDTPMASPTSPGAHQAWLPAPSQLGRSCAAVRAKESPDIQQPPTSASREPTSGSFRAQPAPDAAALARPETHMLESSGGISAAIAQQDQRTRPALLSQASMGLSLSDAGTSASVLSSLDAASDMDADMEPEAHAAGLAAPAASSPRALQSPEASSPGEIQPHRNRVPSSPFQGESDADSTSTRLMPGRSTQAASSSKAGTSMHPDEGPAKEPERAQTQPVLSSSGGLSWQERDEQPLQAAPGPEPVPSIRGASSDLMEAWNEQENLAGSQSRRPSQMQERLSLGESDLMLDELEELEQASSMLEGLVGTAEAAQQPQHSSSAAPGRPEPLPTLQAAGQQPGTQAAAFVEAAAASSRQPSTRQAAESTAELPESSASAENALADQHDEQQGLAAARQLSSAPSENVSSTGLGPPSLPDLSESAQPASMLAAAQAGFARPGSTQTPTEAILRPADDAFREASTSPTAEDKTVVEDVAPPGHSSQGHIHSESDQPQQTWLASAFTAAAGAHSSEQQQQRQQQDLEQHSMGDVTTPRMRDAVGAAMPHSSVAQAATTAGPQEGPDLLARAEALERALATGNHSKEAEGLGSDPLLRVRQRLAPAGSDWPPGGGPGPRGSTVGGSLCLRADGVAALQQAATSYRTHGAARVIACFHGVVAVGMSGGAAFVLLPRGLSAEGSPEVMKLGEPRPGDDAAVSALAFSPLGNVLAVGHANGDIAFWELRRAGWECGKVVKDAHVTTVVACTFLEGSSSTERSTALSSDSRGRLVFHNVTGYLSITNFIAGRLAKSTQQAVLLDGRQLGPLCHLAALRLPPKGPAKVPADDAARQLFFQEGGSPFDGLVLMCTAKSAYVGRVLPEGRLVLLHNMPRPPDTPQGSVPYAAWRASPAQPAGKRAAVVAALAWDRQLLLLDVPLTRPADEAPADGRQTGADSASQQAAITPSVTQKWNLDHPVIGVAWLEGPSLAVIQEQGTRTLIHLYNQQGTQLRGRMDLDDSLIPNQHLVLPGSSELSYTSSLASAPERMMLLTTQGVRAVRLMTWQERLATLRDLGRWDHALLMGLTLLDAAQAEAGLSAAPALLLRGGRLGGRGSDAKAIEDALWTLVLGYLDASLAGLDAGTVQEETAAAAETAVDVCLGLKRNAQLWQDVAPRFQRARAMGPLLGCLLPRVLAGQLQSLAPEIMQALVEQCAAAGKVADVERCVLRLDLATLDFNQVTRLCRTHQLHSALAFLFTRALSDYAAPAAELLLAHAHGSQGGRTEREGGRPGDWGARTPTGYKLLVYLRCGLCGEAFPPGTGEIPADIQATVKLQLLALLLFSTLESAHRLAAAFGGGDGDYSADEAAEALLPGPHAALRCLIRLDAGATLKILREALDSWDATESDLAEAASIFMEPPSASVHSACTATQAVVDALIKIIEAEGQQSGFRGSATAAMPASARASALAFVAAFVTAGRATVRLRDAVPILECLAQDAGGHTEETRSSQEQSFAAVLLSAVGGGRSEPGAEADGVLRRALQLARAAGFLQPQAQVFHSMGNYKQALQCYIEAENHPEAAFRYIDAAINGGPSVQRVSHTRLSAFKATVMEAMSRLVELDSAATAGIMLSSFPQEHAAAVKQLQGSPLLQYKYLKSALQETAARAEQAAESPSKTASEAAAAGAHEALLAQAGVGELYVRLLCQFEPAAALPFLQSHDAYRVEEVLPVTERFGVADAQGYLLERLGDVTSALSIYCDAADRANNELVAAILAGNLPLESLPIPAQTRLARAGSVPDTSEGQSNLARLFANGTAENRAVTEGKGSSSGLPRLLADAQAALKGAVSMCKRHSRDAAASTAQELWFTVLQRYVALLRQLRHLARQRGNGSSAAQQTQRLESAQDCLTAFMEDIISHMAGYVPLKAIAERILLSYASDPFGDFKGTLVGLLAAFSYELSILQTASRLTSADAFRTLHALYRERTHPVVASYASAAPGSRGGDGEDAGAMEEAESSSQAAKSGPRRRLAAGMLPTPCTPQAHRLQLLSDINSGSMVVNSRSMGLVLAPAAEKVRSPPPPALAASVPPGARPRSGQPSGQERAALPPRTAGGLAGSGPAPLGALHEPQSPVHRGGVDVNYLRLHDLHL</sequence>
<dbReference type="Pfam" id="PF23410">
    <property type="entry name" value="Beta-prop_VPS8"/>
    <property type="match status" value="1"/>
</dbReference>
<dbReference type="Pfam" id="PF12816">
    <property type="entry name" value="TPR_Vps8"/>
    <property type="match status" value="1"/>
</dbReference>
<dbReference type="GO" id="GO:0030897">
    <property type="term" value="C:HOPS complex"/>
    <property type="evidence" value="ECO:0007669"/>
    <property type="project" value="TreeGrafter"/>
</dbReference>
<dbReference type="SUPFAM" id="SSF50978">
    <property type="entry name" value="WD40 repeat-like"/>
    <property type="match status" value="1"/>
</dbReference>
<dbReference type="Gene3D" id="2.130.10.10">
    <property type="entry name" value="YVTN repeat-like/Quinoprotein amine dehydrogenase"/>
    <property type="match status" value="1"/>
</dbReference>
<evidence type="ECO:0000313" key="7">
    <source>
        <dbReference type="Proteomes" id="UP001314263"/>
    </source>
</evidence>
<dbReference type="GO" id="GO:0006623">
    <property type="term" value="P:protein targeting to vacuole"/>
    <property type="evidence" value="ECO:0007669"/>
    <property type="project" value="InterPro"/>
</dbReference>
<evidence type="ECO:0000313" key="6">
    <source>
        <dbReference type="EMBL" id="CAK0786028.1"/>
    </source>
</evidence>
<feature type="compositionally biased region" description="Low complexity" evidence="3">
    <location>
        <begin position="405"/>
        <end position="418"/>
    </location>
</feature>
<dbReference type="InterPro" id="IPR059070">
    <property type="entry name" value="TPR_VPS8_2"/>
</dbReference>
<dbReference type="InterPro" id="IPR001680">
    <property type="entry name" value="WD40_rpt"/>
</dbReference>
<evidence type="ECO:0000259" key="5">
    <source>
        <dbReference type="Pfam" id="PF25066"/>
    </source>
</evidence>
<comment type="caution">
    <text evidence="6">The sequence shown here is derived from an EMBL/GenBank/DDBJ whole genome shotgun (WGS) entry which is preliminary data.</text>
</comment>
<dbReference type="InterPro" id="IPR045111">
    <property type="entry name" value="Vps41/Vps8"/>
</dbReference>
<feature type="region of interest" description="Disordered" evidence="3">
    <location>
        <begin position="1010"/>
        <end position="1029"/>
    </location>
</feature>
<dbReference type="InterPro" id="IPR025941">
    <property type="entry name" value="Vps8_central_dom"/>
</dbReference>
<organism evidence="6 7">
    <name type="scientific">Coccomyxa viridis</name>
    <dbReference type="NCBI Taxonomy" id="1274662"/>
    <lineage>
        <taxon>Eukaryota</taxon>
        <taxon>Viridiplantae</taxon>
        <taxon>Chlorophyta</taxon>
        <taxon>core chlorophytes</taxon>
        <taxon>Trebouxiophyceae</taxon>
        <taxon>Trebouxiophyceae incertae sedis</taxon>
        <taxon>Coccomyxaceae</taxon>
        <taxon>Coccomyxa</taxon>
    </lineage>
</organism>
<comment type="similarity">
    <text evidence="1">Belongs to the VPS8 family.</text>
</comment>
<feature type="compositionally biased region" description="Polar residues" evidence="3">
    <location>
        <begin position="310"/>
        <end position="322"/>
    </location>
</feature>
<feature type="compositionally biased region" description="Polar residues" evidence="3">
    <location>
        <begin position="574"/>
        <end position="592"/>
    </location>
</feature>
<evidence type="ECO:0000256" key="3">
    <source>
        <dbReference type="SAM" id="MobiDB-lite"/>
    </source>
</evidence>
<feature type="compositionally biased region" description="Polar residues" evidence="3">
    <location>
        <begin position="55"/>
        <end position="74"/>
    </location>
</feature>
<evidence type="ECO:0000256" key="1">
    <source>
        <dbReference type="ARBA" id="ARBA00009422"/>
    </source>
</evidence>
<proteinExistence type="inferred from homology"/>
<feature type="compositionally biased region" description="Acidic residues" evidence="3">
    <location>
        <begin position="383"/>
        <end position="392"/>
    </location>
</feature>
<dbReference type="InterPro" id="IPR036322">
    <property type="entry name" value="WD40_repeat_dom_sf"/>
</dbReference>
<gene>
    <name evidence="6" type="ORF">CVIRNUC_009241</name>
</gene>
<feature type="compositionally biased region" description="Basic and acidic residues" evidence="3">
    <location>
        <begin position="298"/>
        <end position="309"/>
    </location>
</feature>
<keyword evidence="2" id="KW-0853">WD repeat</keyword>
<dbReference type="InterPro" id="IPR015943">
    <property type="entry name" value="WD40/YVTN_repeat-like_dom_sf"/>
</dbReference>
<dbReference type="GO" id="GO:0034058">
    <property type="term" value="P:endosomal vesicle fusion"/>
    <property type="evidence" value="ECO:0007669"/>
    <property type="project" value="TreeGrafter"/>
</dbReference>
<dbReference type="PANTHER" id="PTHR12616:SF8">
    <property type="entry name" value="VACUOLAR PROTEIN SORTING-ASSOCIATED PROTEIN 8 HOMOLOG"/>
    <property type="match status" value="1"/>
</dbReference>
<feature type="compositionally biased region" description="Low complexity" evidence="3">
    <location>
        <begin position="429"/>
        <end position="448"/>
    </location>
</feature>
<reference evidence="6 7" key="1">
    <citation type="submission" date="2023-10" db="EMBL/GenBank/DDBJ databases">
        <authorList>
            <person name="Maclean D."/>
            <person name="Macfadyen A."/>
        </authorList>
    </citation>
    <scope>NUCLEOTIDE SEQUENCE [LARGE SCALE GENOMIC DNA]</scope>
</reference>
<feature type="compositionally biased region" description="Polar residues" evidence="3">
    <location>
        <begin position="16"/>
        <end position="26"/>
    </location>
</feature>
<dbReference type="Proteomes" id="UP001314263">
    <property type="component" value="Unassembled WGS sequence"/>
</dbReference>
<feature type="compositionally biased region" description="Low complexity" evidence="3">
    <location>
        <begin position="593"/>
        <end position="613"/>
    </location>
</feature>
<feature type="domain" description="Vacuolar protein sorting-associated protein 8 central" evidence="4">
    <location>
        <begin position="1255"/>
        <end position="1463"/>
    </location>
</feature>
<feature type="compositionally biased region" description="Low complexity" evidence="3">
    <location>
        <begin position="152"/>
        <end position="163"/>
    </location>
</feature>
<feature type="compositionally biased region" description="Polar residues" evidence="3">
    <location>
        <begin position="357"/>
        <end position="374"/>
    </location>
</feature>
<feature type="compositionally biased region" description="Polar residues" evidence="3">
    <location>
        <begin position="133"/>
        <end position="150"/>
    </location>
</feature>
<protein>
    <recommendedName>
        <fullName evidence="8">Vacuolar protein sorting-associated protein 8 central domain-containing protein</fullName>
    </recommendedName>
</protein>
<evidence type="ECO:0000259" key="4">
    <source>
        <dbReference type="Pfam" id="PF12816"/>
    </source>
</evidence>
<dbReference type="EMBL" id="CAUYUE010000013">
    <property type="protein sequence ID" value="CAK0786028.1"/>
    <property type="molecule type" value="Genomic_DNA"/>
</dbReference>
<dbReference type="PROSITE" id="PS50082">
    <property type="entry name" value="WD_REPEATS_2"/>
    <property type="match status" value="1"/>
</dbReference>
<feature type="compositionally biased region" description="Polar residues" evidence="3">
    <location>
        <begin position="449"/>
        <end position="460"/>
    </location>
</feature>
<feature type="compositionally biased region" description="Polar residues" evidence="3">
    <location>
        <begin position="491"/>
        <end position="504"/>
    </location>
</feature>
<accession>A0AAV1IJB2</accession>
<dbReference type="PANTHER" id="PTHR12616">
    <property type="entry name" value="VACUOLAR PROTEIN SORTING VPS41"/>
    <property type="match status" value="1"/>
</dbReference>
<feature type="compositionally biased region" description="Acidic residues" evidence="3">
    <location>
        <begin position="2063"/>
        <end position="2073"/>
    </location>
</feature>
<evidence type="ECO:0008006" key="8">
    <source>
        <dbReference type="Google" id="ProtNLM"/>
    </source>
</evidence>
<feature type="region of interest" description="Disordered" evidence="3">
    <location>
        <begin position="2051"/>
        <end position="2086"/>
    </location>
</feature>
<feature type="compositionally biased region" description="Polar residues" evidence="3">
    <location>
        <begin position="261"/>
        <end position="294"/>
    </location>
</feature>
<feature type="region of interest" description="Disordered" evidence="3">
    <location>
        <begin position="552"/>
        <end position="619"/>
    </location>
</feature>
<evidence type="ECO:0000256" key="2">
    <source>
        <dbReference type="PROSITE-ProRule" id="PRU00221"/>
    </source>
</evidence>
<feature type="region of interest" description="Disordered" evidence="3">
    <location>
        <begin position="2129"/>
        <end position="2192"/>
    </location>
</feature>
<feature type="repeat" description="WD" evidence="2">
    <location>
        <begin position="781"/>
        <end position="815"/>
    </location>
</feature>
<name>A0AAV1IJB2_9CHLO</name>
<feature type="compositionally biased region" description="Low complexity" evidence="3">
    <location>
        <begin position="228"/>
        <end position="246"/>
    </location>
</feature>
<feature type="region of interest" description="Disordered" evidence="3">
    <location>
        <begin position="217"/>
        <end position="520"/>
    </location>
</feature>